<evidence type="ECO:0000259" key="7">
    <source>
        <dbReference type="PROSITE" id="PS51007"/>
    </source>
</evidence>
<dbReference type="PIRSF" id="PIRSF000018">
    <property type="entry name" value="Mb_ADH_cyt_c"/>
    <property type="match status" value="1"/>
</dbReference>
<dbReference type="AlphaFoldDB" id="A0A934PXV4"/>
<name>A0A934PXV4_9BURK</name>
<dbReference type="SUPFAM" id="SSF46626">
    <property type="entry name" value="Cytochrome c"/>
    <property type="match status" value="3"/>
</dbReference>
<organism evidence="8 9">
    <name type="scientific">Ramlibacter algicola</name>
    <dbReference type="NCBI Taxonomy" id="2795217"/>
    <lineage>
        <taxon>Bacteria</taxon>
        <taxon>Pseudomonadati</taxon>
        <taxon>Pseudomonadota</taxon>
        <taxon>Betaproteobacteria</taxon>
        <taxon>Burkholderiales</taxon>
        <taxon>Comamonadaceae</taxon>
        <taxon>Ramlibacter</taxon>
    </lineage>
</organism>
<dbReference type="Proteomes" id="UP000617041">
    <property type="component" value="Unassembled WGS sequence"/>
</dbReference>
<feature type="transmembrane region" description="Helical" evidence="6">
    <location>
        <begin position="14"/>
        <end position="35"/>
    </location>
</feature>
<evidence type="ECO:0000256" key="1">
    <source>
        <dbReference type="ARBA" id="ARBA00022617"/>
    </source>
</evidence>
<dbReference type="GO" id="GO:0009055">
    <property type="term" value="F:electron transfer activity"/>
    <property type="evidence" value="ECO:0007669"/>
    <property type="project" value="InterPro"/>
</dbReference>
<feature type="domain" description="Cytochrome c" evidence="7">
    <location>
        <begin position="57"/>
        <end position="160"/>
    </location>
</feature>
<evidence type="ECO:0000256" key="6">
    <source>
        <dbReference type="SAM" id="Phobius"/>
    </source>
</evidence>
<dbReference type="EMBL" id="JAEDAO010000001">
    <property type="protein sequence ID" value="MBK0391051.1"/>
    <property type="molecule type" value="Genomic_DNA"/>
</dbReference>
<feature type="binding site" description="covalent" evidence="4">
    <location>
        <position position="343"/>
    </location>
    <ligand>
        <name>heme c</name>
        <dbReference type="ChEBI" id="CHEBI:61717"/>
        <label>3</label>
    </ligand>
</feature>
<gene>
    <name evidence="8" type="ORF">I8E28_00480</name>
</gene>
<comment type="cofactor">
    <cofactor evidence="4">
        <name>heme c</name>
        <dbReference type="ChEBI" id="CHEBI:61717"/>
    </cofactor>
    <text evidence="4">Binds 3 heme c groups covalently per subunit.</text>
</comment>
<dbReference type="InterPro" id="IPR009056">
    <property type="entry name" value="Cyt_c-like_dom"/>
</dbReference>
<proteinExistence type="predicted"/>
<dbReference type="RefSeq" id="WP_200785899.1">
    <property type="nucleotide sequence ID" value="NZ_JAEDAO010000001.1"/>
</dbReference>
<feature type="binding site" description="covalent" evidence="4">
    <location>
        <position position="74"/>
    </location>
    <ligand>
        <name>heme c</name>
        <dbReference type="ChEBI" id="CHEBI:61717"/>
        <label>1</label>
    </ligand>
</feature>
<dbReference type="InterPro" id="IPR036909">
    <property type="entry name" value="Cyt_c-like_dom_sf"/>
</dbReference>
<feature type="binding site" description="covalent" evidence="4">
    <location>
        <position position="71"/>
    </location>
    <ligand>
        <name>heme c</name>
        <dbReference type="ChEBI" id="CHEBI:61717"/>
        <label>1</label>
    </ligand>
</feature>
<dbReference type="PANTHER" id="PTHR35008">
    <property type="entry name" value="BLL4482 PROTEIN-RELATED"/>
    <property type="match status" value="1"/>
</dbReference>
<keyword evidence="9" id="KW-1185">Reference proteome</keyword>
<accession>A0A934PXV4</accession>
<evidence type="ECO:0000313" key="9">
    <source>
        <dbReference type="Proteomes" id="UP000617041"/>
    </source>
</evidence>
<keyword evidence="6" id="KW-0812">Transmembrane</keyword>
<evidence type="ECO:0000256" key="5">
    <source>
        <dbReference type="PIRSR" id="PIRSR000018-51"/>
    </source>
</evidence>
<feature type="binding site" description="covalent" evidence="4">
    <location>
        <position position="340"/>
    </location>
    <ligand>
        <name>heme c</name>
        <dbReference type="ChEBI" id="CHEBI:61717"/>
        <label>3</label>
    </ligand>
</feature>
<feature type="binding site" description="covalent" evidence="4">
    <location>
        <position position="220"/>
    </location>
    <ligand>
        <name>heme c</name>
        <dbReference type="ChEBI" id="CHEBI:61717"/>
        <label>2</label>
    </ligand>
</feature>
<feature type="domain" description="Cytochrome c" evidence="7">
    <location>
        <begin position="327"/>
        <end position="417"/>
    </location>
</feature>
<dbReference type="InterPro" id="IPR051459">
    <property type="entry name" value="Cytochrome_c-type_DH"/>
</dbReference>
<feature type="binding site" description="covalent" evidence="4">
    <location>
        <position position="217"/>
    </location>
    <ligand>
        <name>heme c</name>
        <dbReference type="ChEBI" id="CHEBI:61717"/>
        <label>2</label>
    </ligand>
</feature>
<dbReference type="GO" id="GO:0016614">
    <property type="term" value="F:oxidoreductase activity, acting on CH-OH group of donors"/>
    <property type="evidence" value="ECO:0007669"/>
    <property type="project" value="InterPro"/>
</dbReference>
<feature type="binding site" description="axial binding residue" evidence="5">
    <location>
        <position position="75"/>
    </location>
    <ligand>
        <name>heme c</name>
        <dbReference type="ChEBI" id="CHEBI:61717"/>
        <label>1</label>
    </ligand>
    <ligandPart>
        <name>Fe</name>
        <dbReference type="ChEBI" id="CHEBI:18248"/>
    </ligandPart>
</feature>
<feature type="binding site" description="axial binding residue" evidence="5">
    <location>
        <position position="221"/>
    </location>
    <ligand>
        <name>heme c</name>
        <dbReference type="ChEBI" id="CHEBI:61717"/>
        <label>2</label>
    </ligand>
    <ligandPart>
        <name>Fe</name>
        <dbReference type="ChEBI" id="CHEBI:18248"/>
    </ligandPart>
</feature>
<keyword evidence="3 5" id="KW-0408">Iron</keyword>
<keyword evidence="2 5" id="KW-0479">Metal-binding</keyword>
<dbReference type="GO" id="GO:0020037">
    <property type="term" value="F:heme binding"/>
    <property type="evidence" value="ECO:0007669"/>
    <property type="project" value="InterPro"/>
</dbReference>
<sequence>MSTGIVKRARWQRWLLGAIVLVALLLALFAGWVAWSNVRGEAPLDGSSAATTPPDAKQVQRGAYLARAGNCMGCHTTVGGAEFAGGGGVHTPFGTVFAPNITPAAKTGIGTWSAAEFWRAMHHGRAKDGRLLYPAFPYPSYTKVTREDSDALHAYLRTVQPVEQANKAHQLPFPYGTQAALAVWRALFFRAGAFEADPQQDVAWNRGKYLVDALAHCAACHSSRNALGATSVNAEFAGGLMPDQTWYAPSLATPKEAGVQGWPREEVIKLLKDGVSAHATVSGPMAEVVFTSTQYLTADDLGAMAQYLAAIPVREEPRLLARRAPSDVLERGGKVYGQQCATCHGARGEGVPSLYPALAGNRAVLLEAPNNLIQLVRHGGFSPSTAGNPRPFGMPPFHQVLGDEDIAAVITYVRQSWGNAAPPVSAFDVQRVR</sequence>
<dbReference type="GO" id="GO:0016020">
    <property type="term" value="C:membrane"/>
    <property type="evidence" value="ECO:0007669"/>
    <property type="project" value="InterPro"/>
</dbReference>
<evidence type="ECO:0000256" key="4">
    <source>
        <dbReference type="PIRSR" id="PIRSR000018-50"/>
    </source>
</evidence>
<dbReference type="InterPro" id="IPR014353">
    <property type="entry name" value="Membr-bd_ADH_cyt_c"/>
</dbReference>
<dbReference type="PROSITE" id="PS51007">
    <property type="entry name" value="CYTC"/>
    <property type="match status" value="3"/>
</dbReference>
<reference evidence="8" key="1">
    <citation type="submission" date="2020-12" db="EMBL/GenBank/DDBJ databases">
        <title>Ramlibacter sp. nov., isolated from a freshwater alga, Cryptomonas.</title>
        <authorList>
            <person name="Kim H.M."/>
            <person name="Jeon C.O."/>
        </authorList>
    </citation>
    <scope>NUCLEOTIDE SEQUENCE</scope>
    <source>
        <strain evidence="8">CrO1</strain>
    </source>
</reference>
<dbReference type="Pfam" id="PF00034">
    <property type="entry name" value="Cytochrom_C"/>
    <property type="match status" value="2"/>
</dbReference>
<keyword evidence="1 4" id="KW-0349">Heme</keyword>
<evidence type="ECO:0000256" key="2">
    <source>
        <dbReference type="ARBA" id="ARBA00022723"/>
    </source>
</evidence>
<dbReference type="Gene3D" id="1.10.760.10">
    <property type="entry name" value="Cytochrome c-like domain"/>
    <property type="match status" value="2"/>
</dbReference>
<evidence type="ECO:0000313" key="8">
    <source>
        <dbReference type="EMBL" id="MBK0391051.1"/>
    </source>
</evidence>
<dbReference type="PANTHER" id="PTHR35008:SF4">
    <property type="entry name" value="BLL4482 PROTEIN"/>
    <property type="match status" value="1"/>
</dbReference>
<feature type="domain" description="Cytochrome c" evidence="7">
    <location>
        <begin position="202"/>
        <end position="312"/>
    </location>
</feature>
<keyword evidence="6" id="KW-1133">Transmembrane helix</keyword>
<evidence type="ECO:0000256" key="3">
    <source>
        <dbReference type="ARBA" id="ARBA00023004"/>
    </source>
</evidence>
<keyword evidence="6" id="KW-0472">Membrane</keyword>
<feature type="binding site" description="axial binding residue" evidence="5">
    <location>
        <position position="344"/>
    </location>
    <ligand>
        <name>heme c</name>
        <dbReference type="ChEBI" id="CHEBI:61717"/>
        <label>3</label>
    </ligand>
    <ligandPart>
        <name>Fe</name>
        <dbReference type="ChEBI" id="CHEBI:18248"/>
    </ligandPart>
</feature>
<dbReference type="GO" id="GO:0005506">
    <property type="term" value="F:iron ion binding"/>
    <property type="evidence" value="ECO:0007669"/>
    <property type="project" value="InterPro"/>
</dbReference>
<protein>
    <submittedName>
        <fullName evidence="8">Cytochrome c</fullName>
    </submittedName>
</protein>
<comment type="caution">
    <text evidence="8">The sequence shown here is derived from an EMBL/GenBank/DDBJ whole genome shotgun (WGS) entry which is preliminary data.</text>
</comment>